<dbReference type="EMBL" id="JAXCGZ010009613">
    <property type="protein sequence ID" value="KAK7076586.1"/>
    <property type="molecule type" value="Genomic_DNA"/>
</dbReference>
<evidence type="ECO:0000256" key="3">
    <source>
        <dbReference type="PROSITE-ProRule" id="PRU00023"/>
    </source>
</evidence>
<sequence length="279" mass="30658">MIIGITGIFIRNLRLSKKSPLSTKHLTFGDNLFTLSTKNLSLATAGTFIEILQLNLLFNMSSSSDEEGQLVVKEEELENDMELWESHPRRSAFSPYRPVTVLTNLQRGNIQTQTPQVKPEEITFHTRAAMGELSADDLADVEVDEVDANGFTPLMWAASYGQLPTVKLLMQHRANISYEGEDGETALLLASSNGHHEIVKLLISCGADANHVDHMGNTALMYAAYGDHSHCANELLDHGADITMVNVAGSTAFGITANRGTKQVQLVMERHLLKILEPS</sequence>
<feature type="repeat" description="ANK" evidence="3">
    <location>
        <begin position="182"/>
        <end position="214"/>
    </location>
</feature>
<evidence type="ECO:0000313" key="4">
    <source>
        <dbReference type="EMBL" id="KAK7076586.1"/>
    </source>
</evidence>
<reference evidence="4 5" key="1">
    <citation type="submission" date="2023-11" db="EMBL/GenBank/DDBJ databases">
        <title>Halocaridina rubra genome assembly.</title>
        <authorList>
            <person name="Smith C."/>
        </authorList>
    </citation>
    <scope>NUCLEOTIDE SEQUENCE [LARGE SCALE GENOMIC DNA]</scope>
    <source>
        <strain evidence="4">EP-1</strain>
        <tissue evidence="4">Whole</tissue>
    </source>
</reference>
<proteinExistence type="predicted"/>
<accession>A0AAN8X5H2</accession>
<dbReference type="InterPro" id="IPR036770">
    <property type="entry name" value="Ankyrin_rpt-contain_sf"/>
</dbReference>
<dbReference type="AlphaFoldDB" id="A0AAN8X5H2"/>
<dbReference type="PROSITE" id="PS50088">
    <property type="entry name" value="ANK_REPEAT"/>
    <property type="match status" value="3"/>
</dbReference>
<protein>
    <submittedName>
        <fullName evidence="4">Ankyrin repeat A protein 2</fullName>
    </submittedName>
</protein>
<dbReference type="PANTHER" id="PTHR24171:SF9">
    <property type="entry name" value="ANKYRIN REPEAT DOMAIN-CONTAINING PROTEIN 39"/>
    <property type="match status" value="1"/>
</dbReference>
<keyword evidence="2 3" id="KW-0040">ANK repeat</keyword>
<comment type="caution">
    <text evidence="4">The sequence shown here is derived from an EMBL/GenBank/DDBJ whole genome shotgun (WGS) entry which is preliminary data.</text>
</comment>
<dbReference type="SUPFAM" id="SSF48403">
    <property type="entry name" value="Ankyrin repeat"/>
    <property type="match status" value="1"/>
</dbReference>
<keyword evidence="1" id="KW-0677">Repeat</keyword>
<evidence type="ECO:0000256" key="1">
    <source>
        <dbReference type="ARBA" id="ARBA00022737"/>
    </source>
</evidence>
<dbReference type="SMART" id="SM00248">
    <property type="entry name" value="ANK"/>
    <property type="match status" value="3"/>
</dbReference>
<dbReference type="Pfam" id="PF12796">
    <property type="entry name" value="Ank_2"/>
    <property type="match status" value="1"/>
</dbReference>
<dbReference type="Gene3D" id="1.25.40.20">
    <property type="entry name" value="Ankyrin repeat-containing domain"/>
    <property type="match status" value="1"/>
</dbReference>
<name>A0AAN8X5H2_HALRR</name>
<dbReference type="PANTHER" id="PTHR24171">
    <property type="entry name" value="ANKYRIN REPEAT DOMAIN-CONTAINING PROTEIN 39-RELATED"/>
    <property type="match status" value="1"/>
</dbReference>
<feature type="repeat" description="ANK" evidence="3">
    <location>
        <begin position="149"/>
        <end position="181"/>
    </location>
</feature>
<feature type="repeat" description="ANK" evidence="3">
    <location>
        <begin position="215"/>
        <end position="247"/>
    </location>
</feature>
<dbReference type="Pfam" id="PF00023">
    <property type="entry name" value="Ank"/>
    <property type="match status" value="1"/>
</dbReference>
<keyword evidence="5" id="KW-1185">Reference proteome</keyword>
<evidence type="ECO:0000256" key="2">
    <source>
        <dbReference type="ARBA" id="ARBA00023043"/>
    </source>
</evidence>
<dbReference type="InterPro" id="IPR002110">
    <property type="entry name" value="Ankyrin_rpt"/>
</dbReference>
<dbReference type="PRINTS" id="PR01415">
    <property type="entry name" value="ANKYRIN"/>
</dbReference>
<organism evidence="4 5">
    <name type="scientific">Halocaridina rubra</name>
    <name type="common">Hawaiian red shrimp</name>
    <dbReference type="NCBI Taxonomy" id="373956"/>
    <lineage>
        <taxon>Eukaryota</taxon>
        <taxon>Metazoa</taxon>
        <taxon>Ecdysozoa</taxon>
        <taxon>Arthropoda</taxon>
        <taxon>Crustacea</taxon>
        <taxon>Multicrustacea</taxon>
        <taxon>Malacostraca</taxon>
        <taxon>Eumalacostraca</taxon>
        <taxon>Eucarida</taxon>
        <taxon>Decapoda</taxon>
        <taxon>Pleocyemata</taxon>
        <taxon>Caridea</taxon>
        <taxon>Atyoidea</taxon>
        <taxon>Atyidae</taxon>
        <taxon>Halocaridina</taxon>
    </lineage>
</organism>
<dbReference type="Proteomes" id="UP001381693">
    <property type="component" value="Unassembled WGS sequence"/>
</dbReference>
<evidence type="ECO:0000313" key="5">
    <source>
        <dbReference type="Proteomes" id="UP001381693"/>
    </source>
</evidence>
<gene>
    <name evidence="4" type="primary">ANKRA2</name>
    <name evidence="4" type="ORF">SK128_020706</name>
</gene>
<dbReference type="PROSITE" id="PS50297">
    <property type="entry name" value="ANK_REP_REGION"/>
    <property type="match status" value="3"/>
</dbReference>